<name>M0DRS0_9EURY</name>
<accession>M0DRS0</accession>
<evidence type="ECO:0000313" key="1">
    <source>
        <dbReference type="EMBL" id="ELZ38211.1"/>
    </source>
</evidence>
<dbReference type="Proteomes" id="UP000011572">
    <property type="component" value="Unassembled WGS sequence"/>
</dbReference>
<dbReference type="PATRIC" id="fig|1227486.3.peg.79"/>
<organism evidence="1 2">
    <name type="scientific">Halorubrum distributum JCM 10247</name>
    <dbReference type="NCBI Taxonomy" id="1227486"/>
    <lineage>
        <taxon>Archaea</taxon>
        <taxon>Methanobacteriati</taxon>
        <taxon>Methanobacteriota</taxon>
        <taxon>Stenosarchaea group</taxon>
        <taxon>Halobacteria</taxon>
        <taxon>Halobacteriales</taxon>
        <taxon>Haloferacaceae</taxon>
        <taxon>Halorubrum</taxon>
        <taxon>Halorubrum distributum group</taxon>
    </lineage>
</organism>
<evidence type="ECO:0000313" key="2">
    <source>
        <dbReference type="Proteomes" id="UP000011572"/>
    </source>
</evidence>
<protein>
    <submittedName>
        <fullName evidence="1">Uncharacterized protein</fullName>
    </submittedName>
</protein>
<comment type="caution">
    <text evidence="1">The sequence shown here is derived from an EMBL/GenBank/DDBJ whole genome shotgun (WGS) entry which is preliminary data.</text>
</comment>
<proteinExistence type="predicted"/>
<dbReference type="AlphaFoldDB" id="M0DRS0"/>
<reference evidence="1 2" key="1">
    <citation type="journal article" date="2014" name="PLoS Genet.">
        <title>Phylogenetically driven sequencing of extremely halophilic archaea reveals strategies for static and dynamic osmo-response.</title>
        <authorList>
            <person name="Becker E.A."/>
            <person name="Seitzer P.M."/>
            <person name="Tritt A."/>
            <person name="Larsen D."/>
            <person name="Krusor M."/>
            <person name="Yao A.I."/>
            <person name="Wu D."/>
            <person name="Madern D."/>
            <person name="Eisen J.A."/>
            <person name="Darling A.E."/>
            <person name="Facciotti M.T."/>
        </authorList>
    </citation>
    <scope>NUCLEOTIDE SEQUENCE [LARGE SCALE GENOMIC DNA]</scope>
    <source>
        <strain evidence="1 2">JCM 10247</strain>
    </source>
</reference>
<sequence length="171" mass="19164">MPIRRAKRAESLYAEVVKYDLIVTPDTALASAINRRLDRPHFGTFATTPRRLAAGRRERAEDRHAFLKLVEETDHDWKAVAYAVGNVLQCWEHRGRLDAVSTRNADRVAVVLDGGGQYSSHVQSTLEGADIPFYGGPGFIDDPHHRAFVRLLRVDFRGSDTTVGDIRPLLT</sequence>
<gene>
    <name evidence="1" type="ORF">C473_00537</name>
</gene>
<dbReference type="EMBL" id="AOIW01000009">
    <property type="protein sequence ID" value="ELZ38211.1"/>
    <property type="molecule type" value="Genomic_DNA"/>
</dbReference>